<comment type="subunit">
    <text evidence="4">Interacts with translational regulator CsrA and flagellin(s).</text>
</comment>
<organism evidence="5 6">
    <name type="scientific">Jeotgalibacillus proteolyticus</name>
    <dbReference type="NCBI Taxonomy" id="2082395"/>
    <lineage>
        <taxon>Bacteria</taxon>
        <taxon>Bacillati</taxon>
        <taxon>Bacillota</taxon>
        <taxon>Bacilli</taxon>
        <taxon>Bacillales</taxon>
        <taxon>Caryophanaceae</taxon>
        <taxon>Jeotgalibacillus</taxon>
    </lineage>
</organism>
<dbReference type="InterPro" id="IPR003775">
    <property type="entry name" value="Flagellar_assembly_factor_FliW"/>
</dbReference>
<keyword evidence="5" id="KW-0282">Flagellum</keyword>
<dbReference type="AlphaFoldDB" id="A0A2S5GC93"/>
<dbReference type="PANTHER" id="PTHR39190">
    <property type="entry name" value="FLAGELLAR ASSEMBLY FACTOR FLIW"/>
    <property type="match status" value="1"/>
</dbReference>
<comment type="function">
    <text evidence="4">Acts as an anti-CsrA protein, binds CsrA and prevents it from repressing translation of its target genes, one of which is flagellin. Binds to flagellin and participates in the assembly of the flagellum.</text>
</comment>
<evidence type="ECO:0000313" key="6">
    <source>
        <dbReference type="Proteomes" id="UP000239047"/>
    </source>
</evidence>
<dbReference type="NCBIfam" id="NF009793">
    <property type="entry name" value="PRK13285.1-1"/>
    <property type="match status" value="1"/>
</dbReference>
<evidence type="ECO:0000313" key="5">
    <source>
        <dbReference type="EMBL" id="PPA70513.1"/>
    </source>
</evidence>
<dbReference type="OrthoDB" id="9801235at2"/>
<dbReference type="EMBL" id="PREZ01000004">
    <property type="protein sequence ID" value="PPA70513.1"/>
    <property type="molecule type" value="Genomic_DNA"/>
</dbReference>
<gene>
    <name evidence="4" type="primary">fliW</name>
    <name evidence="5" type="ORF">C4B60_11720</name>
</gene>
<dbReference type="GO" id="GO:0005737">
    <property type="term" value="C:cytoplasm"/>
    <property type="evidence" value="ECO:0007669"/>
    <property type="project" value="UniProtKB-SubCell"/>
</dbReference>
<dbReference type="SUPFAM" id="SSF141457">
    <property type="entry name" value="BH3618-like"/>
    <property type="match status" value="1"/>
</dbReference>
<keyword evidence="3 4" id="KW-0810">Translation regulation</keyword>
<dbReference type="Pfam" id="PF02623">
    <property type="entry name" value="FliW"/>
    <property type="match status" value="1"/>
</dbReference>
<keyword evidence="6" id="KW-1185">Reference proteome</keyword>
<protein>
    <recommendedName>
        <fullName evidence="4">Flagellar assembly factor FliW</fullName>
    </recommendedName>
</protein>
<evidence type="ECO:0000256" key="2">
    <source>
        <dbReference type="ARBA" id="ARBA00022795"/>
    </source>
</evidence>
<comment type="subcellular location">
    <subcellularLocation>
        <location evidence="4">Cytoplasm</location>
    </subcellularLocation>
</comment>
<dbReference type="PANTHER" id="PTHR39190:SF1">
    <property type="entry name" value="FLAGELLAR ASSEMBLY FACTOR FLIW"/>
    <property type="match status" value="1"/>
</dbReference>
<dbReference type="GO" id="GO:0006417">
    <property type="term" value="P:regulation of translation"/>
    <property type="evidence" value="ECO:0007669"/>
    <property type="project" value="UniProtKB-KW"/>
</dbReference>
<evidence type="ECO:0000256" key="1">
    <source>
        <dbReference type="ARBA" id="ARBA00022490"/>
    </source>
</evidence>
<keyword evidence="4" id="KW-0143">Chaperone</keyword>
<proteinExistence type="inferred from homology"/>
<dbReference type="Proteomes" id="UP000239047">
    <property type="component" value="Unassembled WGS sequence"/>
</dbReference>
<comment type="caution">
    <text evidence="5">The sequence shown here is derived from an EMBL/GenBank/DDBJ whole genome shotgun (WGS) entry which is preliminary data.</text>
</comment>
<keyword evidence="5" id="KW-0969">Cilium</keyword>
<sequence>MRTLQTKYHGPVEAAIEDVWRFEAGIPGFLDEKEFILLAFPENELFHVLQSTTTPGLGFVVTNPFTFVGDYQFKLEDATVTALQLEKPEDAMILVILNVQEPFEKTTANLQAPVVFNTANQKAKQVILTSSEYSTREPIMHQSLKGSE</sequence>
<keyword evidence="5" id="KW-0966">Cell projection</keyword>
<dbReference type="GO" id="GO:0044780">
    <property type="term" value="P:bacterial-type flagellum assembly"/>
    <property type="evidence" value="ECO:0007669"/>
    <property type="project" value="UniProtKB-UniRule"/>
</dbReference>
<evidence type="ECO:0000256" key="3">
    <source>
        <dbReference type="ARBA" id="ARBA00022845"/>
    </source>
</evidence>
<accession>A0A2S5GC93</accession>
<reference evidence="5 6" key="1">
    <citation type="submission" date="2018-02" db="EMBL/GenBank/DDBJ databases">
        <title>Jeotgalibacillus proteolyticum sp. nov. a protease producing bacterium isolated from ocean sediments of Laizhou Bay.</title>
        <authorList>
            <person name="Li Y."/>
        </authorList>
    </citation>
    <scope>NUCLEOTIDE SEQUENCE [LARGE SCALE GENOMIC DNA]</scope>
    <source>
        <strain evidence="5 6">22-7</strain>
    </source>
</reference>
<dbReference type="InterPro" id="IPR024046">
    <property type="entry name" value="Flagellar_assmbl_FliW_dom_sf"/>
</dbReference>
<dbReference type="HAMAP" id="MF_01185">
    <property type="entry name" value="FliW"/>
    <property type="match status" value="1"/>
</dbReference>
<comment type="similarity">
    <text evidence="4">Belongs to the FliW family.</text>
</comment>
<name>A0A2S5GC93_9BACL</name>
<evidence type="ECO:0000256" key="4">
    <source>
        <dbReference type="HAMAP-Rule" id="MF_01185"/>
    </source>
</evidence>
<keyword evidence="1 4" id="KW-0963">Cytoplasm</keyword>
<dbReference type="Gene3D" id="2.30.290.10">
    <property type="entry name" value="BH3618-like"/>
    <property type="match status" value="1"/>
</dbReference>
<keyword evidence="2 4" id="KW-1005">Bacterial flagellum biogenesis</keyword>